<dbReference type="InterPro" id="IPR005467">
    <property type="entry name" value="His_kinase_dom"/>
</dbReference>
<comment type="catalytic activity">
    <reaction evidence="1">
        <text>ATP + protein L-histidine = ADP + protein N-phospho-L-histidine.</text>
        <dbReference type="EC" id="2.7.13.3"/>
    </reaction>
</comment>
<dbReference type="RefSeq" id="WP_126010981.1">
    <property type="nucleotide sequence ID" value="NZ_CP032509.1"/>
</dbReference>
<dbReference type="SMART" id="SM00911">
    <property type="entry name" value="HWE_HK"/>
    <property type="match status" value="1"/>
</dbReference>
<dbReference type="GO" id="GO:0005524">
    <property type="term" value="F:ATP binding"/>
    <property type="evidence" value="ECO:0007669"/>
    <property type="project" value="UniProtKB-KW"/>
</dbReference>
<dbReference type="InterPro" id="IPR011102">
    <property type="entry name" value="Sig_transdc_His_kinase_HWE"/>
</dbReference>
<dbReference type="InterPro" id="IPR003018">
    <property type="entry name" value="GAF"/>
</dbReference>
<evidence type="ECO:0000256" key="1">
    <source>
        <dbReference type="ARBA" id="ARBA00000085"/>
    </source>
</evidence>
<reference evidence="9 10" key="1">
    <citation type="submission" date="2018-09" db="EMBL/GenBank/DDBJ databases">
        <title>Marinorhizobium profundi gen. nov., sp. nov., isolated from a deep-sea sediment sample from the New Britain Trench and proposal of Marinorhizobiaceae fam. nov. in the order Rhizobiales of the class Alphaproteobacteria.</title>
        <authorList>
            <person name="Cao J."/>
        </authorList>
    </citation>
    <scope>NUCLEOTIDE SEQUENCE [LARGE SCALE GENOMIC DNA]</scope>
    <source>
        <strain evidence="9 10">WS11</strain>
    </source>
</reference>
<keyword evidence="6" id="KW-0418">Kinase</keyword>
<evidence type="ECO:0000256" key="3">
    <source>
        <dbReference type="ARBA" id="ARBA00022553"/>
    </source>
</evidence>
<dbReference type="GO" id="GO:0004673">
    <property type="term" value="F:protein histidine kinase activity"/>
    <property type="evidence" value="ECO:0007669"/>
    <property type="project" value="UniProtKB-EC"/>
</dbReference>
<dbReference type="SUPFAM" id="SSF55874">
    <property type="entry name" value="ATPase domain of HSP90 chaperone/DNA topoisomerase II/histidine kinase"/>
    <property type="match status" value="1"/>
</dbReference>
<evidence type="ECO:0000259" key="8">
    <source>
        <dbReference type="PROSITE" id="PS50109"/>
    </source>
</evidence>
<dbReference type="PANTHER" id="PTHR41523:SF8">
    <property type="entry name" value="ETHYLENE RESPONSE SENSOR PROTEIN"/>
    <property type="match status" value="1"/>
</dbReference>
<dbReference type="Gene3D" id="3.30.450.40">
    <property type="match status" value="1"/>
</dbReference>
<keyword evidence="4" id="KW-0808">Transferase</keyword>
<dbReference type="Gene3D" id="3.30.565.10">
    <property type="entry name" value="Histidine kinase-like ATPase, C-terminal domain"/>
    <property type="match status" value="1"/>
</dbReference>
<sequence length="400" mass="43751">MNESLQGTLAVETLTTDELTYRLSQQSLLAEFASFALQSRDLDAVLQRATELCSAGLRTPYAKILCYRPEQNDLLMVAGVGWEEGSVGNAALGADLASPAGFAYHTRQSVLSNHLEHEERFRTPELLRRHNIRRAINVLIEYGDGPERFGVMEVDSPDAGMFDTSDAHFLAGFAALLGIAIERQHKDRLLAQALEHQSLLTREMSHRVKNSLAVVSSLLRIQARGGVSDEVRKALDDAGSRVATVAQVHDHLWRGEMVGEVDLVGFLRDLCRNLEGAGPGHPISCEGPSPLQMSADRAIPLGLFVNETITNAMKYAYPEGQHGPISVKVDADHERVTVSVSDQGNGFPPDFDFEAARESLGLKIVNSFARQLEAELKIEPRANPGCRFTVSFARSASVAH</sequence>
<evidence type="ECO:0000256" key="5">
    <source>
        <dbReference type="ARBA" id="ARBA00022741"/>
    </source>
</evidence>
<dbReference type="OrthoDB" id="341208at2"/>
<proteinExistence type="predicted"/>
<evidence type="ECO:0000256" key="2">
    <source>
        <dbReference type="ARBA" id="ARBA00012438"/>
    </source>
</evidence>
<organism evidence="9 10">
    <name type="scientific">Georhizobium profundi</name>
    <dbReference type="NCBI Taxonomy" id="2341112"/>
    <lineage>
        <taxon>Bacteria</taxon>
        <taxon>Pseudomonadati</taxon>
        <taxon>Pseudomonadota</taxon>
        <taxon>Alphaproteobacteria</taxon>
        <taxon>Hyphomicrobiales</taxon>
        <taxon>Rhizobiaceae</taxon>
        <taxon>Georhizobium</taxon>
    </lineage>
</organism>
<dbReference type="SUPFAM" id="SSF55781">
    <property type="entry name" value="GAF domain-like"/>
    <property type="match status" value="1"/>
</dbReference>
<keyword evidence="3" id="KW-0597">Phosphoprotein</keyword>
<feature type="domain" description="Histidine kinase" evidence="8">
    <location>
        <begin position="203"/>
        <end position="396"/>
    </location>
</feature>
<dbReference type="Pfam" id="PF13185">
    <property type="entry name" value="GAF_2"/>
    <property type="match status" value="1"/>
</dbReference>
<protein>
    <recommendedName>
        <fullName evidence="2">histidine kinase</fullName>
        <ecNumber evidence="2">2.7.13.3</ecNumber>
    </recommendedName>
</protein>
<keyword evidence="10" id="KW-1185">Reference proteome</keyword>
<evidence type="ECO:0000256" key="4">
    <source>
        <dbReference type="ARBA" id="ARBA00022679"/>
    </source>
</evidence>
<evidence type="ECO:0000313" key="10">
    <source>
        <dbReference type="Proteomes" id="UP000268192"/>
    </source>
</evidence>
<dbReference type="AlphaFoldDB" id="A0A3Q8XQH1"/>
<accession>A0A3Q8XQH1</accession>
<dbReference type="KEGG" id="abaw:D5400_16485"/>
<gene>
    <name evidence="9" type="ORF">D5400_16485</name>
</gene>
<dbReference type="InterPro" id="IPR003594">
    <property type="entry name" value="HATPase_dom"/>
</dbReference>
<keyword evidence="7" id="KW-0067">ATP-binding</keyword>
<dbReference type="SMART" id="SM00387">
    <property type="entry name" value="HATPase_c"/>
    <property type="match status" value="1"/>
</dbReference>
<dbReference type="SMART" id="SM00065">
    <property type="entry name" value="GAF"/>
    <property type="match status" value="1"/>
</dbReference>
<name>A0A3Q8XQH1_9HYPH</name>
<dbReference type="PANTHER" id="PTHR41523">
    <property type="entry name" value="TWO-COMPONENT SYSTEM SENSOR PROTEIN"/>
    <property type="match status" value="1"/>
</dbReference>
<dbReference type="Proteomes" id="UP000268192">
    <property type="component" value="Chromosome"/>
</dbReference>
<dbReference type="InterPro" id="IPR011495">
    <property type="entry name" value="Sig_transdc_His_kin_sub2_dim/P"/>
</dbReference>
<dbReference type="EMBL" id="CP032509">
    <property type="protein sequence ID" value="AZN72655.1"/>
    <property type="molecule type" value="Genomic_DNA"/>
</dbReference>
<dbReference type="EC" id="2.7.13.3" evidence="2"/>
<keyword evidence="5" id="KW-0547">Nucleotide-binding</keyword>
<evidence type="ECO:0000256" key="7">
    <source>
        <dbReference type="ARBA" id="ARBA00022840"/>
    </source>
</evidence>
<dbReference type="PROSITE" id="PS50109">
    <property type="entry name" value="HIS_KIN"/>
    <property type="match status" value="1"/>
</dbReference>
<evidence type="ECO:0000313" key="9">
    <source>
        <dbReference type="EMBL" id="AZN72655.1"/>
    </source>
</evidence>
<dbReference type="InterPro" id="IPR036890">
    <property type="entry name" value="HATPase_C_sf"/>
</dbReference>
<dbReference type="Pfam" id="PF13581">
    <property type="entry name" value="HATPase_c_2"/>
    <property type="match status" value="1"/>
</dbReference>
<dbReference type="InterPro" id="IPR029016">
    <property type="entry name" value="GAF-like_dom_sf"/>
</dbReference>
<dbReference type="Pfam" id="PF07568">
    <property type="entry name" value="HisKA_2"/>
    <property type="match status" value="1"/>
</dbReference>
<evidence type="ECO:0000256" key="6">
    <source>
        <dbReference type="ARBA" id="ARBA00022777"/>
    </source>
</evidence>